<dbReference type="SUPFAM" id="SSF102405">
    <property type="entry name" value="MCP/YpsA-like"/>
    <property type="match status" value="1"/>
</dbReference>
<organism evidence="1 2">
    <name type="scientific">candidate division TA06 bacterium DG_26</name>
    <dbReference type="NCBI Taxonomy" id="1703771"/>
    <lineage>
        <taxon>Bacteria</taxon>
        <taxon>Bacteria division TA06</taxon>
    </lineage>
</organism>
<sequence length="143" mass="15029">MIGASQCSRRAVEIAEEVGRGIAERGDIVVCGGLGGVMEAACRRAKQGGGITVGILPGADRKAANQYVDIPIATGFGSARNLVIVQSCDGLVAIEGGYGTLSEIAFASKLQVPMVGIRTWEVEVPLVRVRDAREALRELYSKI</sequence>
<dbReference type="Proteomes" id="UP000051124">
    <property type="component" value="Unassembled WGS sequence"/>
</dbReference>
<proteinExistence type="predicted"/>
<dbReference type="GO" id="GO:0005829">
    <property type="term" value="C:cytosol"/>
    <property type="evidence" value="ECO:0007669"/>
    <property type="project" value="TreeGrafter"/>
</dbReference>
<name>A0A0S7WJC4_UNCT6</name>
<dbReference type="Gene3D" id="3.40.50.450">
    <property type="match status" value="1"/>
</dbReference>
<dbReference type="EMBL" id="LIZT01000028">
    <property type="protein sequence ID" value="KPJ50214.1"/>
    <property type="molecule type" value="Genomic_DNA"/>
</dbReference>
<dbReference type="PANTHER" id="PTHR43393">
    <property type="entry name" value="CYTOKININ RIBOSIDE 5'-MONOPHOSPHATE PHOSPHORIBOHYDROLASE"/>
    <property type="match status" value="1"/>
</dbReference>
<protein>
    <recommendedName>
        <fullName evidence="3">TIGR00725 family protein</fullName>
    </recommendedName>
</protein>
<dbReference type="InterPro" id="IPR005268">
    <property type="entry name" value="CHP00725"/>
</dbReference>
<gene>
    <name evidence="1" type="ORF">AMJ40_03560</name>
</gene>
<dbReference type="NCBIfam" id="TIGR00725">
    <property type="entry name" value="TIGR00725 family protein"/>
    <property type="match status" value="1"/>
</dbReference>
<dbReference type="PANTHER" id="PTHR43393:SF3">
    <property type="entry name" value="LYSINE DECARBOXYLASE-LIKE PROTEIN"/>
    <property type="match status" value="1"/>
</dbReference>
<dbReference type="AlphaFoldDB" id="A0A0S7WJC4"/>
<reference evidence="1 2" key="1">
    <citation type="journal article" date="2015" name="Microbiome">
        <title>Genomic resolution of linkages in carbon, nitrogen, and sulfur cycling among widespread estuary sediment bacteria.</title>
        <authorList>
            <person name="Baker B.J."/>
            <person name="Lazar C.S."/>
            <person name="Teske A.P."/>
            <person name="Dick G.J."/>
        </authorList>
    </citation>
    <scope>NUCLEOTIDE SEQUENCE [LARGE SCALE GENOMIC DNA]</scope>
    <source>
        <strain evidence="1">DG_26</strain>
    </source>
</reference>
<evidence type="ECO:0000313" key="1">
    <source>
        <dbReference type="EMBL" id="KPJ50214.1"/>
    </source>
</evidence>
<evidence type="ECO:0000313" key="2">
    <source>
        <dbReference type="Proteomes" id="UP000051124"/>
    </source>
</evidence>
<dbReference type="InterPro" id="IPR052341">
    <property type="entry name" value="LOG_family_nucleotidases"/>
</dbReference>
<dbReference type="InterPro" id="IPR041164">
    <property type="entry name" value="LDcluster4"/>
</dbReference>
<dbReference type="PATRIC" id="fig|1703771.3.peg.1021"/>
<evidence type="ECO:0008006" key="3">
    <source>
        <dbReference type="Google" id="ProtNLM"/>
    </source>
</evidence>
<comment type="caution">
    <text evidence="1">The sequence shown here is derived from an EMBL/GenBank/DDBJ whole genome shotgun (WGS) entry which is preliminary data.</text>
</comment>
<dbReference type="Pfam" id="PF18306">
    <property type="entry name" value="LDcluster4"/>
    <property type="match status" value="1"/>
</dbReference>
<accession>A0A0S7WJC4</accession>